<accession>A0AAP0E6Y5</accession>
<evidence type="ECO:0000313" key="3">
    <source>
        <dbReference type="Proteomes" id="UP001420932"/>
    </source>
</evidence>
<reference evidence="2 3" key="1">
    <citation type="submission" date="2024-01" db="EMBL/GenBank/DDBJ databases">
        <title>Genome assemblies of Stephania.</title>
        <authorList>
            <person name="Yang L."/>
        </authorList>
    </citation>
    <scope>NUCLEOTIDE SEQUENCE [LARGE SCALE GENOMIC DNA]</scope>
    <source>
        <strain evidence="2">YNDBR</strain>
        <tissue evidence="2">Leaf</tissue>
    </source>
</reference>
<evidence type="ECO:0000313" key="2">
    <source>
        <dbReference type="EMBL" id="KAK9087850.1"/>
    </source>
</evidence>
<organism evidence="2 3">
    <name type="scientific">Stephania yunnanensis</name>
    <dbReference type="NCBI Taxonomy" id="152371"/>
    <lineage>
        <taxon>Eukaryota</taxon>
        <taxon>Viridiplantae</taxon>
        <taxon>Streptophyta</taxon>
        <taxon>Embryophyta</taxon>
        <taxon>Tracheophyta</taxon>
        <taxon>Spermatophyta</taxon>
        <taxon>Magnoliopsida</taxon>
        <taxon>Ranunculales</taxon>
        <taxon>Menispermaceae</taxon>
        <taxon>Menispermoideae</taxon>
        <taxon>Cissampelideae</taxon>
        <taxon>Stephania</taxon>
    </lineage>
</organism>
<protein>
    <submittedName>
        <fullName evidence="2">Uncharacterized protein</fullName>
    </submittedName>
</protein>
<evidence type="ECO:0000256" key="1">
    <source>
        <dbReference type="SAM" id="MobiDB-lite"/>
    </source>
</evidence>
<dbReference type="AlphaFoldDB" id="A0AAP0E6Y5"/>
<proteinExistence type="predicted"/>
<dbReference type="EMBL" id="JBBNAF010000013">
    <property type="protein sequence ID" value="KAK9087850.1"/>
    <property type="molecule type" value="Genomic_DNA"/>
</dbReference>
<feature type="compositionally biased region" description="Polar residues" evidence="1">
    <location>
        <begin position="69"/>
        <end position="81"/>
    </location>
</feature>
<dbReference type="Proteomes" id="UP001420932">
    <property type="component" value="Unassembled WGS sequence"/>
</dbReference>
<gene>
    <name evidence="2" type="ORF">Syun_030244</name>
</gene>
<feature type="region of interest" description="Disordered" evidence="1">
    <location>
        <begin position="65"/>
        <end position="89"/>
    </location>
</feature>
<comment type="caution">
    <text evidence="2">The sequence shown here is derived from an EMBL/GenBank/DDBJ whole genome shotgun (WGS) entry which is preliminary data.</text>
</comment>
<sequence>MESLFIQYSPGNILLMKFMSQAKDMFVTEAKNKKGFRFDHVWETIEDYEKFKCIKTKKTRASQLPFENYDSSQSDNPTQKIPNREWNGEKSLPTWNPHPRKNLHENLHGNPQWEMKWVKRFTHGDSPYPWGFDEYKDGYENSSPDGYVSYFVNPDNLSDPYHIGSHPNYYGGSIRIATRRTRALMRSAARVVIHQGRNPFGDYIYRKNEVNNTFTNAKLNEI</sequence>
<name>A0AAP0E6Y5_9MAGN</name>
<keyword evidence="3" id="KW-1185">Reference proteome</keyword>